<dbReference type="AlphaFoldDB" id="A0A382KCP5"/>
<feature type="non-terminal residue" evidence="1">
    <location>
        <position position="1"/>
    </location>
</feature>
<protein>
    <submittedName>
        <fullName evidence="1">Uncharacterized protein</fullName>
    </submittedName>
</protein>
<accession>A0A382KCP5</accession>
<name>A0A382KCP5_9ZZZZ</name>
<proteinExistence type="predicted"/>
<evidence type="ECO:0000313" key="1">
    <source>
        <dbReference type="EMBL" id="SVC22754.1"/>
    </source>
</evidence>
<reference evidence="1" key="1">
    <citation type="submission" date="2018-05" db="EMBL/GenBank/DDBJ databases">
        <authorList>
            <person name="Lanie J.A."/>
            <person name="Ng W.-L."/>
            <person name="Kazmierczak K.M."/>
            <person name="Andrzejewski T.M."/>
            <person name="Davidsen T.M."/>
            <person name="Wayne K.J."/>
            <person name="Tettelin H."/>
            <person name="Glass J.I."/>
            <person name="Rusch D."/>
            <person name="Podicherti R."/>
            <person name="Tsui H.-C.T."/>
            <person name="Winkler M.E."/>
        </authorList>
    </citation>
    <scope>NUCLEOTIDE SEQUENCE</scope>
</reference>
<dbReference type="EMBL" id="UINC01080115">
    <property type="protein sequence ID" value="SVC22754.1"/>
    <property type="molecule type" value="Genomic_DNA"/>
</dbReference>
<gene>
    <name evidence="1" type="ORF">METZ01_LOCUS275608</name>
</gene>
<sequence>VVALGFPLIDQESDELRLFAPVIECISFLKSMIQRVLGMKSNRQNSN</sequence>
<organism evidence="1">
    <name type="scientific">marine metagenome</name>
    <dbReference type="NCBI Taxonomy" id="408172"/>
    <lineage>
        <taxon>unclassified sequences</taxon>
        <taxon>metagenomes</taxon>
        <taxon>ecological metagenomes</taxon>
    </lineage>
</organism>
<feature type="non-terminal residue" evidence="1">
    <location>
        <position position="47"/>
    </location>
</feature>